<feature type="compositionally biased region" description="Polar residues" evidence="1">
    <location>
        <begin position="27"/>
        <end position="36"/>
    </location>
</feature>
<protein>
    <submittedName>
        <fullName evidence="2">Uncharacterized protein</fullName>
    </submittedName>
</protein>
<evidence type="ECO:0000313" key="3">
    <source>
        <dbReference type="Proteomes" id="UP000265520"/>
    </source>
</evidence>
<sequence>MGCRLSTAVVDRTGFFGPNPTHVRPMSTPSSNLRSP</sequence>
<evidence type="ECO:0000256" key="1">
    <source>
        <dbReference type="SAM" id="MobiDB-lite"/>
    </source>
</evidence>
<name>A0A392QTB3_9FABA</name>
<feature type="region of interest" description="Disordered" evidence="1">
    <location>
        <begin position="1"/>
        <end position="36"/>
    </location>
</feature>
<evidence type="ECO:0000313" key="2">
    <source>
        <dbReference type="EMBL" id="MCI27613.1"/>
    </source>
</evidence>
<accession>A0A392QTB3</accession>
<reference evidence="2 3" key="1">
    <citation type="journal article" date="2018" name="Front. Plant Sci.">
        <title>Red Clover (Trifolium pratense) and Zigzag Clover (T. medium) - A Picture of Genomic Similarities and Differences.</title>
        <authorList>
            <person name="Dluhosova J."/>
            <person name="Istvanek J."/>
            <person name="Nedelnik J."/>
            <person name="Repkova J."/>
        </authorList>
    </citation>
    <scope>NUCLEOTIDE SEQUENCE [LARGE SCALE GENOMIC DNA]</scope>
    <source>
        <strain evidence="3">cv. 10/8</strain>
        <tissue evidence="2">Leaf</tissue>
    </source>
</reference>
<dbReference type="AlphaFoldDB" id="A0A392QTB3"/>
<dbReference type="Proteomes" id="UP000265520">
    <property type="component" value="Unassembled WGS sequence"/>
</dbReference>
<dbReference type="EMBL" id="LXQA010160451">
    <property type="protein sequence ID" value="MCI27613.1"/>
    <property type="molecule type" value="Genomic_DNA"/>
</dbReference>
<comment type="caution">
    <text evidence="2">The sequence shown here is derived from an EMBL/GenBank/DDBJ whole genome shotgun (WGS) entry which is preliminary data.</text>
</comment>
<feature type="non-terminal residue" evidence="2">
    <location>
        <position position="36"/>
    </location>
</feature>
<proteinExistence type="predicted"/>
<keyword evidence="3" id="KW-1185">Reference proteome</keyword>
<organism evidence="2 3">
    <name type="scientific">Trifolium medium</name>
    <dbReference type="NCBI Taxonomy" id="97028"/>
    <lineage>
        <taxon>Eukaryota</taxon>
        <taxon>Viridiplantae</taxon>
        <taxon>Streptophyta</taxon>
        <taxon>Embryophyta</taxon>
        <taxon>Tracheophyta</taxon>
        <taxon>Spermatophyta</taxon>
        <taxon>Magnoliopsida</taxon>
        <taxon>eudicotyledons</taxon>
        <taxon>Gunneridae</taxon>
        <taxon>Pentapetalae</taxon>
        <taxon>rosids</taxon>
        <taxon>fabids</taxon>
        <taxon>Fabales</taxon>
        <taxon>Fabaceae</taxon>
        <taxon>Papilionoideae</taxon>
        <taxon>50 kb inversion clade</taxon>
        <taxon>NPAAA clade</taxon>
        <taxon>Hologalegina</taxon>
        <taxon>IRL clade</taxon>
        <taxon>Trifolieae</taxon>
        <taxon>Trifolium</taxon>
    </lineage>
</organism>